<proteinExistence type="predicted"/>
<dbReference type="EMBL" id="JAINUL010000001">
    <property type="protein sequence ID" value="MCC0095299.1"/>
    <property type="molecule type" value="Genomic_DNA"/>
</dbReference>
<dbReference type="SUPFAM" id="SSF81606">
    <property type="entry name" value="PP2C-like"/>
    <property type="match status" value="1"/>
</dbReference>
<comment type="caution">
    <text evidence="3">The sequence shown here is derived from an EMBL/GenBank/DDBJ whole genome shotgun (WGS) entry which is preliminary data.</text>
</comment>
<keyword evidence="4" id="KW-1185">Reference proteome</keyword>
<dbReference type="Pfam" id="PF13672">
    <property type="entry name" value="PP2C_2"/>
    <property type="match status" value="1"/>
</dbReference>
<dbReference type="InterPro" id="IPR036457">
    <property type="entry name" value="PPM-type-like_dom_sf"/>
</dbReference>
<feature type="domain" description="PPM-type phosphatase" evidence="2">
    <location>
        <begin position="18"/>
        <end position="255"/>
    </location>
</feature>
<protein>
    <submittedName>
        <fullName evidence="3">Protein phosphatase 2C domain-containing protein</fullName>
    </submittedName>
</protein>
<feature type="compositionally biased region" description="Pro residues" evidence="1">
    <location>
        <begin position="277"/>
        <end position="291"/>
    </location>
</feature>
<feature type="compositionally biased region" description="Low complexity" evidence="1">
    <location>
        <begin position="292"/>
        <end position="317"/>
    </location>
</feature>
<organism evidence="3 4">
    <name type="scientific">Streptomyces flavotricini</name>
    <dbReference type="NCBI Taxonomy" id="66888"/>
    <lineage>
        <taxon>Bacteria</taxon>
        <taxon>Bacillati</taxon>
        <taxon>Actinomycetota</taxon>
        <taxon>Actinomycetes</taxon>
        <taxon>Kitasatosporales</taxon>
        <taxon>Streptomycetaceae</taxon>
        <taxon>Streptomyces</taxon>
    </lineage>
</organism>
<dbReference type="Gene3D" id="3.60.40.10">
    <property type="entry name" value="PPM-type phosphatase domain"/>
    <property type="match status" value="1"/>
</dbReference>
<dbReference type="InterPro" id="IPR001932">
    <property type="entry name" value="PPM-type_phosphatase-like_dom"/>
</dbReference>
<evidence type="ECO:0000259" key="2">
    <source>
        <dbReference type="Pfam" id="PF13672"/>
    </source>
</evidence>
<name>A0ABS8E340_9ACTN</name>
<dbReference type="Proteomes" id="UP001520654">
    <property type="component" value="Unassembled WGS sequence"/>
</dbReference>
<evidence type="ECO:0000313" key="4">
    <source>
        <dbReference type="Proteomes" id="UP001520654"/>
    </source>
</evidence>
<reference evidence="3 4" key="1">
    <citation type="submission" date="2021-08" db="EMBL/GenBank/DDBJ databases">
        <title>Genomic Architecture of Streptomyces flavotricini NGL1 and Streptomyces erythrochromogenes HMS4 With Differential Plant Beneficial attributes and laccase production capabilities.</title>
        <authorList>
            <person name="Salwan R."/>
            <person name="Kaur R."/>
            <person name="Sharma V."/>
        </authorList>
    </citation>
    <scope>NUCLEOTIDE SEQUENCE [LARGE SCALE GENOMIC DNA]</scope>
    <source>
        <strain evidence="3 4">NGL1</strain>
    </source>
</reference>
<accession>A0ABS8E340</accession>
<dbReference type="RefSeq" id="WP_229335956.1">
    <property type="nucleotide sequence ID" value="NZ_JAINUL010000001.1"/>
</dbReference>
<gene>
    <name evidence="3" type="ORF">K7B10_11005</name>
</gene>
<sequence>MTPVPLWATLLESVQGVNKTRNQDYCEVQGRGTAEEPLIMAVADGHGSAAHARSHLGSRFAVDLFVEEARRFGALAQPPGDERPPSLAWLMHYAEHAFPRQLVSAWRGRVLGHWTRTSSHEEPGVSEEHKVLLYGSTLIGAVLTPRVFAAWQLGDGELTVVDEAGQVTVPLAPAEADLGDETESLCTPKAWRRIRTHWAPVTAPWRAPRLIAASTDGLSKSFASDRGFLQFMAGLDDRLSAEGADSVRAVLPQWLARASRHSGDDTTLVAAWHQGDPPVPGPAVAPEPVAAPEPALAADPVAVPDPAAAAGTGTGPARRPEPEPEPAEQPSPATTDPAPPTDPHGRDE</sequence>
<feature type="region of interest" description="Disordered" evidence="1">
    <location>
        <begin position="270"/>
        <end position="348"/>
    </location>
</feature>
<evidence type="ECO:0000256" key="1">
    <source>
        <dbReference type="SAM" id="MobiDB-lite"/>
    </source>
</evidence>
<evidence type="ECO:0000313" key="3">
    <source>
        <dbReference type="EMBL" id="MCC0095299.1"/>
    </source>
</evidence>